<dbReference type="InterPro" id="IPR004045">
    <property type="entry name" value="Glutathione_S-Trfase_N"/>
</dbReference>
<dbReference type="GO" id="GO:0005737">
    <property type="term" value="C:cytoplasm"/>
    <property type="evidence" value="ECO:0007669"/>
    <property type="project" value="TreeGrafter"/>
</dbReference>
<dbReference type="Pfam" id="PF13410">
    <property type="entry name" value="GST_C_2"/>
    <property type="match status" value="1"/>
</dbReference>
<dbReference type="SUPFAM" id="SSF47616">
    <property type="entry name" value="GST C-terminal domain-like"/>
    <property type="match status" value="1"/>
</dbReference>
<reference evidence="3 4" key="1">
    <citation type="submission" date="2019-12" db="EMBL/GenBank/DDBJ databases">
        <title>Genomic-based taxomic classification of the family Erythrobacteraceae.</title>
        <authorList>
            <person name="Xu L."/>
        </authorList>
    </citation>
    <scope>NUCLEOTIDE SEQUENCE [LARGE SCALE GENOMIC DNA]</scope>
    <source>
        <strain evidence="3 4">MCCC 1A09962</strain>
    </source>
</reference>
<proteinExistence type="predicted"/>
<dbReference type="AlphaFoldDB" id="A0A844ZCV1"/>
<protein>
    <submittedName>
        <fullName evidence="3">Glutathione S-transferase</fullName>
    </submittedName>
</protein>
<dbReference type="InterPro" id="IPR050983">
    <property type="entry name" value="GST_Omega/HSP26"/>
</dbReference>
<evidence type="ECO:0000313" key="4">
    <source>
        <dbReference type="Proteomes" id="UP000433104"/>
    </source>
</evidence>
<accession>A0A844ZCV1</accession>
<dbReference type="Pfam" id="PF13417">
    <property type="entry name" value="GST_N_3"/>
    <property type="match status" value="1"/>
</dbReference>
<dbReference type="Proteomes" id="UP000433104">
    <property type="component" value="Unassembled WGS sequence"/>
</dbReference>
<dbReference type="EMBL" id="WTYW01000001">
    <property type="protein sequence ID" value="MXO84740.1"/>
    <property type="molecule type" value="Genomic_DNA"/>
</dbReference>
<dbReference type="Gene3D" id="1.20.1050.10">
    <property type="match status" value="1"/>
</dbReference>
<keyword evidence="3" id="KW-0808">Transferase</keyword>
<dbReference type="PROSITE" id="PS51354">
    <property type="entry name" value="GLUTAREDOXIN_2"/>
    <property type="match status" value="1"/>
</dbReference>
<dbReference type="CDD" id="cd03196">
    <property type="entry name" value="GST_C_5"/>
    <property type="match status" value="1"/>
</dbReference>
<dbReference type="RefSeq" id="WP_160681267.1">
    <property type="nucleotide sequence ID" value="NZ_WTYW01000001.1"/>
</dbReference>
<dbReference type="InterPro" id="IPR036282">
    <property type="entry name" value="Glutathione-S-Trfase_C_sf"/>
</dbReference>
<organism evidence="3 4">
    <name type="scientific">Parapontixanthobacter aurantiacus</name>
    <dbReference type="NCBI Taxonomy" id="1463599"/>
    <lineage>
        <taxon>Bacteria</taxon>
        <taxon>Pseudomonadati</taxon>
        <taxon>Pseudomonadota</taxon>
        <taxon>Alphaproteobacteria</taxon>
        <taxon>Sphingomonadales</taxon>
        <taxon>Erythrobacteraceae</taxon>
        <taxon>Parapontixanthobacter</taxon>
    </lineage>
</organism>
<keyword evidence="4" id="KW-1185">Reference proteome</keyword>
<dbReference type="OrthoDB" id="9813092at2"/>
<name>A0A844ZCV1_9SPHN</name>
<evidence type="ECO:0000259" key="1">
    <source>
        <dbReference type="PROSITE" id="PS50404"/>
    </source>
</evidence>
<dbReference type="InterPro" id="IPR036249">
    <property type="entry name" value="Thioredoxin-like_sf"/>
</dbReference>
<dbReference type="GO" id="GO:0016740">
    <property type="term" value="F:transferase activity"/>
    <property type="evidence" value="ECO:0007669"/>
    <property type="project" value="UniProtKB-KW"/>
</dbReference>
<dbReference type="InterPro" id="IPR010987">
    <property type="entry name" value="Glutathione-S-Trfase_C-like"/>
</dbReference>
<dbReference type="PANTHER" id="PTHR43968:SF6">
    <property type="entry name" value="GLUTATHIONE S-TRANSFERASE OMEGA"/>
    <property type="match status" value="1"/>
</dbReference>
<evidence type="ECO:0000259" key="2">
    <source>
        <dbReference type="PROSITE" id="PS50405"/>
    </source>
</evidence>
<dbReference type="PROSITE" id="PS50404">
    <property type="entry name" value="GST_NTER"/>
    <property type="match status" value="1"/>
</dbReference>
<dbReference type="InterPro" id="IPR040079">
    <property type="entry name" value="Glutathione_S-Trfase"/>
</dbReference>
<gene>
    <name evidence="3" type="ORF">GRI38_01655</name>
</gene>
<comment type="caution">
    <text evidence="3">The sequence shown here is derived from an EMBL/GenBank/DDBJ whole genome shotgun (WGS) entry which is preliminary data.</text>
</comment>
<feature type="domain" description="GST N-terminal" evidence="1">
    <location>
        <begin position="2"/>
        <end position="81"/>
    </location>
</feature>
<evidence type="ECO:0000313" key="3">
    <source>
        <dbReference type="EMBL" id="MXO84740.1"/>
    </source>
</evidence>
<dbReference type="PROSITE" id="PS50405">
    <property type="entry name" value="GST_CTER"/>
    <property type="match status" value="1"/>
</dbReference>
<dbReference type="SUPFAM" id="SSF52833">
    <property type="entry name" value="Thioredoxin-like"/>
    <property type="match status" value="1"/>
</dbReference>
<dbReference type="PANTHER" id="PTHR43968">
    <property type="match status" value="1"/>
</dbReference>
<dbReference type="CDD" id="cd03060">
    <property type="entry name" value="GST_N_Omega_like"/>
    <property type="match status" value="1"/>
</dbReference>
<dbReference type="SFLD" id="SFLDS00019">
    <property type="entry name" value="Glutathione_Transferase_(cytos"/>
    <property type="match status" value="1"/>
</dbReference>
<feature type="domain" description="GST C-terminal" evidence="2">
    <location>
        <begin position="79"/>
        <end position="200"/>
    </location>
</feature>
<dbReference type="Gene3D" id="3.40.30.10">
    <property type="entry name" value="Glutaredoxin"/>
    <property type="match status" value="1"/>
</dbReference>
<sequence>MAEPVLYSFRRCPYAMRARMALHVSGIEPDFREVVLRDKPHALLEVSPKGTVPVLVLPDGEVLEESLDIMKWSLTQNDPEDWLARKDDALIEANDGPFKHHLDRYKYETRHDSDPVEHRRAATEILARLEERLAQQPYLSGDRRGFTDIAIMPFVRQFAHADREWFFAQEWGHLIRWLEEIKASALFKGIMVKREQWKPASA</sequence>